<dbReference type="Proteomes" id="UP001085076">
    <property type="component" value="Miscellaneous, Linkage group lg09"/>
</dbReference>
<sequence length="257" mass="27667">MPPSPNSDLPSMWPSPRISFSYDAVTDPEADPTAPIPDRDFEFRLAGPSSMLPADQLFSGGKLVPLHSRPEAPHPKPSPEPFDPSPRAPTCSIRWRDLLALKAKLHRKASTTPEIKKTSISSPNPKSRSLNQRTESTSIQPTLSLPLLRSSSLGEDCEESLRMKVRKRRAATRPRGVSVESPRMNSSGRVVFHGLERSSSGGNGGARIQVRVRPVINVPVGSLVGGNGGGHSKSVSVLGVGIHGSRRKAMQLGTLKL</sequence>
<feature type="region of interest" description="Disordered" evidence="1">
    <location>
        <begin position="20"/>
        <end position="89"/>
    </location>
</feature>
<name>A0A9D5BZC3_9LILI</name>
<feature type="region of interest" description="Disordered" evidence="1">
    <location>
        <begin position="165"/>
        <end position="184"/>
    </location>
</feature>
<evidence type="ECO:0000313" key="3">
    <source>
        <dbReference type="Proteomes" id="UP001085076"/>
    </source>
</evidence>
<accession>A0A9D5BZC3</accession>
<keyword evidence="3" id="KW-1185">Reference proteome</keyword>
<reference evidence="2" key="1">
    <citation type="submission" date="2021-03" db="EMBL/GenBank/DDBJ databases">
        <authorList>
            <person name="Li Z."/>
            <person name="Yang C."/>
        </authorList>
    </citation>
    <scope>NUCLEOTIDE SEQUENCE</scope>
    <source>
        <strain evidence="2">Dzin_1.0</strain>
        <tissue evidence="2">Leaf</tissue>
    </source>
</reference>
<comment type="caution">
    <text evidence="2">The sequence shown here is derived from an EMBL/GenBank/DDBJ whole genome shotgun (WGS) entry which is preliminary data.</text>
</comment>
<evidence type="ECO:0000256" key="1">
    <source>
        <dbReference type="SAM" id="MobiDB-lite"/>
    </source>
</evidence>
<gene>
    <name evidence="2" type="ORF">J5N97_028374</name>
</gene>
<organism evidence="2 3">
    <name type="scientific">Dioscorea zingiberensis</name>
    <dbReference type="NCBI Taxonomy" id="325984"/>
    <lineage>
        <taxon>Eukaryota</taxon>
        <taxon>Viridiplantae</taxon>
        <taxon>Streptophyta</taxon>
        <taxon>Embryophyta</taxon>
        <taxon>Tracheophyta</taxon>
        <taxon>Spermatophyta</taxon>
        <taxon>Magnoliopsida</taxon>
        <taxon>Liliopsida</taxon>
        <taxon>Dioscoreales</taxon>
        <taxon>Dioscoreaceae</taxon>
        <taxon>Dioscorea</taxon>
    </lineage>
</organism>
<dbReference type="EMBL" id="JAGGNH010000009">
    <property type="protein sequence ID" value="KAJ0963252.1"/>
    <property type="molecule type" value="Genomic_DNA"/>
</dbReference>
<dbReference type="PANTHER" id="PTHR31722">
    <property type="entry name" value="OS06G0675200 PROTEIN"/>
    <property type="match status" value="1"/>
</dbReference>
<proteinExistence type="predicted"/>
<dbReference type="AlphaFoldDB" id="A0A9D5BZC3"/>
<dbReference type="PANTHER" id="PTHR31722:SF0">
    <property type="entry name" value="OS06G0675200 PROTEIN"/>
    <property type="match status" value="1"/>
</dbReference>
<feature type="region of interest" description="Disordered" evidence="1">
    <location>
        <begin position="106"/>
        <end position="143"/>
    </location>
</feature>
<evidence type="ECO:0000313" key="2">
    <source>
        <dbReference type="EMBL" id="KAJ0963252.1"/>
    </source>
</evidence>
<feature type="compositionally biased region" description="Pro residues" evidence="1">
    <location>
        <begin position="75"/>
        <end position="87"/>
    </location>
</feature>
<dbReference type="OrthoDB" id="689767at2759"/>
<protein>
    <submittedName>
        <fullName evidence="2">Uncharacterized protein</fullName>
    </submittedName>
</protein>
<reference evidence="2" key="2">
    <citation type="journal article" date="2022" name="Hortic Res">
        <title>The genome of Dioscorea zingiberensis sheds light on the biosynthesis, origin and evolution of the medicinally important diosgenin saponins.</title>
        <authorList>
            <person name="Li Y."/>
            <person name="Tan C."/>
            <person name="Li Z."/>
            <person name="Guo J."/>
            <person name="Li S."/>
            <person name="Chen X."/>
            <person name="Wang C."/>
            <person name="Dai X."/>
            <person name="Yang H."/>
            <person name="Song W."/>
            <person name="Hou L."/>
            <person name="Xu J."/>
            <person name="Tong Z."/>
            <person name="Xu A."/>
            <person name="Yuan X."/>
            <person name="Wang W."/>
            <person name="Yang Q."/>
            <person name="Chen L."/>
            <person name="Sun Z."/>
            <person name="Wang K."/>
            <person name="Pan B."/>
            <person name="Chen J."/>
            <person name="Bao Y."/>
            <person name="Liu F."/>
            <person name="Qi X."/>
            <person name="Gang D.R."/>
            <person name="Wen J."/>
            <person name="Li J."/>
        </authorList>
    </citation>
    <scope>NUCLEOTIDE SEQUENCE</scope>
    <source>
        <strain evidence="2">Dzin_1.0</strain>
    </source>
</reference>
<feature type="compositionally biased region" description="Polar residues" evidence="1">
    <location>
        <begin position="110"/>
        <end position="142"/>
    </location>
</feature>